<name>A0A061HAP3_9BASI</name>
<dbReference type="Pfam" id="PF00022">
    <property type="entry name" value="Actin"/>
    <property type="match status" value="2"/>
</dbReference>
<protein>
    <recommendedName>
        <fullName evidence="5">Actin-like ATPase domain-containing protein</fullName>
    </recommendedName>
</protein>
<feature type="region of interest" description="Disordered" evidence="2">
    <location>
        <begin position="544"/>
        <end position="567"/>
    </location>
</feature>
<sequence length="770" mass="79711">MASTAAASSSDLPTLLSGGSHQRGTHPNHDRSLRKASSGSSRPPLHPASGSGAGASGSSSAAVKRHSLFGTEDRIVLDIGSRVSKFGFSGEEKPRAIVDSVPLSLPSTSRTALAETDALWDQDVEMAQSEQLRKHAHALLVARLTHLVRTAFFHHLMVEPKQRNVLVIENASMPAIVKQLLCKVLLSNLQVPSVSFVPSHLMALVAAGSTTGLVIECGYLETSVMPIYYGRPMSSSLRSTTRAGRALNRRLRGLLLHHAKFLPAHTAAPTAASRQKAADVPRALLTDDLLEHIKAKALIVGPYDADLDRISQTQKGTAAGDSEASMAAPSSAQSAADAAIGGLPASSSATQSSTNPFADVDGSAEGAASAAAAAAAAAAATATTASTTPSLNRLYRDLKLYDESDDEPKMRALKAAYRRSTKATPIAVALPPRPASGPSASPASSSSFHTADPSLAPGGSLIIPGWIRDRAAEVLFESADDEDEEAGPSIVELTVDVIRRLPIDLRKTMCESILVIGGTAMMPGMVNRFRVQLEAALKQHETSRTYERLHRHRRGAGAGVVPSPRSNSGVEAAAEQQETATAAHNDAGLLYQRIAVLNDPWPRISPDTGRPQGGTAPAFAANLLPFVGTSLLGELKTAPLSEITREAYEEALAVAEKLRKATTGESSGVPPQQAGGGGSSVTRPMLGPGNRGSFVGVVGGLETGAFGALAAVSRHLLIGGHQARLTQADGTAAGGGGGGAGGGHERGAAPQPQQLRSPTGLAPLRSPPLP</sequence>
<dbReference type="AlphaFoldDB" id="A0A061HAP3"/>
<dbReference type="InterPro" id="IPR043129">
    <property type="entry name" value="ATPase_NBD"/>
</dbReference>
<organism evidence="3 4">
    <name type="scientific">Pseudozyma flocculosa PF-1</name>
    <dbReference type="NCBI Taxonomy" id="1277687"/>
    <lineage>
        <taxon>Eukaryota</taxon>
        <taxon>Fungi</taxon>
        <taxon>Dikarya</taxon>
        <taxon>Basidiomycota</taxon>
        <taxon>Ustilaginomycotina</taxon>
        <taxon>Ustilaginomycetes</taxon>
        <taxon>Ustilaginales</taxon>
        <taxon>Ustilaginaceae</taxon>
        <taxon>Pseudozyma</taxon>
    </lineage>
</organism>
<evidence type="ECO:0000256" key="1">
    <source>
        <dbReference type="RuleBase" id="RU000487"/>
    </source>
</evidence>
<feature type="region of interest" description="Disordered" evidence="2">
    <location>
        <begin position="314"/>
        <end position="362"/>
    </location>
</feature>
<dbReference type="KEGG" id="pfp:PFL1_02650"/>
<feature type="compositionally biased region" description="Polar residues" evidence="2">
    <location>
        <begin position="1"/>
        <end position="22"/>
    </location>
</feature>
<dbReference type="Gene3D" id="3.30.420.40">
    <property type="match status" value="3"/>
</dbReference>
<feature type="compositionally biased region" description="Low complexity" evidence="2">
    <location>
        <begin position="322"/>
        <end position="339"/>
    </location>
</feature>
<evidence type="ECO:0008006" key="5">
    <source>
        <dbReference type="Google" id="ProtNLM"/>
    </source>
</evidence>
<dbReference type="SUPFAM" id="SSF53067">
    <property type="entry name" value="Actin-like ATPase domain"/>
    <property type="match status" value="2"/>
</dbReference>
<proteinExistence type="inferred from homology"/>
<dbReference type="OrthoDB" id="337660at2759"/>
<feature type="region of interest" description="Disordered" evidence="2">
    <location>
        <begin position="428"/>
        <end position="451"/>
    </location>
</feature>
<dbReference type="EMBL" id="KE361629">
    <property type="protein sequence ID" value="EPQ29977.1"/>
    <property type="molecule type" value="Genomic_DNA"/>
</dbReference>
<feature type="region of interest" description="Disordered" evidence="2">
    <location>
        <begin position="1"/>
        <end position="59"/>
    </location>
</feature>
<feature type="compositionally biased region" description="Low complexity" evidence="2">
    <location>
        <begin position="436"/>
        <end position="447"/>
    </location>
</feature>
<gene>
    <name evidence="3" type="ORF">PFL1_02650</name>
</gene>
<feature type="compositionally biased region" description="Polar residues" evidence="2">
    <location>
        <begin position="345"/>
        <end position="356"/>
    </location>
</feature>
<dbReference type="PANTHER" id="PTHR11937">
    <property type="entry name" value="ACTIN"/>
    <property type="match status" value="1"/>
</dbReference>
<dbReference type="RefSeq" id="XP_007878355.1">
    <property type="nucleotide sequence ID" value="XM_007880164.1"/>
</dbReference>
<dbReference type="Gene3D" id="3.90.640.10">
    <property type="entry name" value="Actin, Chain A, domain 4"/>
    <property type="match status" value="2"/>
</dbReference>
<reference evidence="3 4" key="1">
    <citation type="journal article" date="2013" name="Plant Cell">
        <title>The transition from a phytopathogenic smut ancestor to an anamorphic biocontrol agent deciphered by comparative whole-genome analysis.</title>
        <authorList>
            <person name="Lefebvre F."/>
            <person name="Joly D.L."/>
            <person name="Labbe C."/>
            <person name="Teichmann B."/>
            <person name="Linning R."/>
            <person name="Belzile F."/>
            <person name="Bakkeren G."/>
            <person name="Belanger R.R."/>
        </authorList>
    </citation>
    <scope>NUCLEOTIDE SEQUENCE [LARGE SCALE GENOMIC DNA]</scope>
    <source>
        <strain evidence="3 4">PF-1</strain>
    </source>
</reference>
<dbReference type="eggNOG" id="KOG0676">
    <property type="taxonomic scope" value="Eukaryota"/>
</dbReference>
<dbReference type="InterPro" id="IPR004000">
    <property type="entry name" value="Actin"/>
</dbReference>
<accession>A0A061HAP3</accession>
<evidence type="ECO:0000256" key="2">
    <source>
        <dbReference type="SAM" id="MobiDB-lite"/>
    </source>
</evidence>
<evidence type="ECO:0000313" key="3">
    <source>
        <dbReference type="EMBL" id="EPQ29977.1"/>
    </source>
</evidence>
<feature type="region of interest" description="Disordered" evidence="2">
    <location>
        <begin position="728"/>
        <end position="770"/>
    </location>
</feature>
<feature type="region of interest" description="Disordered" evidence="2">
    <location>
        <begin position="661"/>
        <end position="687"/>
    </location>
</feature>
<dbReference type="SMART" id="SM00268">
    <property type="entry name" value="ACTIN"/>
    <property type="match status" value="1"/>
</dbReference>
<feature type="compositionally biased region" description="Gly residues" evidence="2">
    <location>
        <begin position="732"/>
        <end position="742"/>
    </location>
</feature>
<dbReference type="Proteomes" id="UP000053664">
    <property type="component" value="Unassembled WGS sequence"/>
</dbReference>
<evidence type="ECO:0000313" key="4">
    <source>
        <dbReference type="Proteomes" id="UP000053664"/>
    </source>
</evidence>
<dbReference type="GeneID" id="19316767"/>
<dbReference type="HOGENOM" id="CLU_025520_0_0_1"/>
<comment type="similarity">
    <text evidence="1">Belongs to the actin family.</text>
</comment>